<sequence length="578" mass="67346">MDTYARSRINGILLIRPFHCGQYLITTSDNFRRKGGIYLLQRWCLIFFIIFLFTALLMRKAHTSGRTNILIPYNKPTLLGVYKNDSFRRVSPIATSNTIASFIDFCIRKVTPLCFVLQVNPTSYTKRQGRSTTPNRQHKSFVNYLPTPFLIWVTKNGWANKHPSRSYFGYPYHRRLLKLFPGNEALRTKELLKLSFLFIKTLSSSCARRLAYFLKHPRSVQNVLIPFAMYLFSLCILYLREEPVKISRTVLERRFLSNDRGCQLNPKEIMRKLYRIIMKLCDKSILTIEVIYSIIALFTQVMENIRKLNIILGHNETHSYHKLLIIWQSVITCGYLHKKKEDQIFILKKGSLQMHRPKRRFLAVAKKKTSYKKYAILFSISMEKKRSRGSTVKINGFGPIHEKNCLLMPIKIEKVNLMSRSTTVLSGGVGSNPKESFLSYLCLGRKAFFKDSIISINRDYLAENTKERYLCFLLLQVGEKIKLKLILIKMKVNSLILFGSSEQINLEIQKESHWFGTPKELTAEPVGNSHVRFGKELTLLFRPGRTSHSTGRFNCRGLVRSSREYWNRLAYSWELYSA</sequence>
<keyword evidence="1" id="KW-1133">Transmembrane helix</keyword>
<reference evidence="2" key="1">
    <citation type="submission" date="2017-06" db="EMBL/GenBank/DDBJ databases">
        <title>Complete Chloroplast Genome Sequence of Chenopodium album.</title>
        <authorList>
            <person name="Jashmi R.K."/>
            <person name="Thongam B."/>
        </authorList>
    </citation>
    <scope>NUCLEOTIDE SEQUENCE</scope>
    <source>
        <tissue evidence="2">Leaf</tissue>
    </source>
</reference>
<dbReference type="AlphaFoldDB" id="A0A291S7X8"/>
<keyword evidence="2" id="KW-0934">Plastid</keyword>
<accession>A0A291S7X8</accession>
<feature type="transmembrane region" description="Helical" evidence="1">
    <location>
        <begin position="40"/>
        <end position="58"/>
    </location>
</feature>
<geneLocation type="plastid" evidence="2"/>
<evidence type="ECO:0000256" key="1">
    <source>
        <dbReference type="SAM" id="Phobius"/>
    </source>
</evidence>
<organism evidence="2">
    <name type="scientific">Chenopodium album</name>
    <name type="common">Fat hen</name>
    <dbReference type="NCBI Taxonomy" id="3559"/>
    <lineage>
        <taxon>Eukaryota</taxon>
        <taxon>Viridiplantae</taxon>
        <taxon>Streptophyta</taxon>
        <taxon>Embryophyta</taxon>
        <taxon>Tracheophyta</taxon>
        <taxon>Spermatophyta</taxon>
        <taxon>Magnoliopsida</taxon>
        <taxon>eudicotyledons</taxon>
        <taxon>Gunneridae</taxon>
        <taxon>Pentapetalae</taxon>
        <taxon>Caryophyllales</taxon>
        <taxon>Chenopodiaceae</taxon>
        <taxon>Chenopodioideae</taxon>
        <taxon>Atripliceae</taxon>
        <taxon>Chenopodium</taxon>
    </lineage>
</organism>
<protein>
    <submittedName>
        <fullName evidence="2">Uncharacterized protein</fullName>
    </submittedName>
</protein>
<proteinExistence type="predicted"/>
<name>A0A291S7X8_CHEAL</name>
<gene>
    <name evidence="2" type="primary">ycf3</name>
</gene>
<dbReference type="EMBL" id="MF418659">
    <property type="protein sequence ID" value="ATL76545.1"/>
    <property type="molecule type" value="Genomic_DNA"/>
</dbReference>
<evidence type="ECO:0000313" key="2">
    <source>
        <dbReference type="EMBL" id="ATL76545.1"/>
    </source>
</evidence>
<keyword evidence="1" id="KW-0472">Membrane</keyword>
<keyword evidence="1" id="KW-0812">Transmembrane</keyword>